<evidence type="ECO:0000256" key="4">
    <source>
        <dbReference type="ARBA" id="ARBA00023163"/>
    </source>
</evidence>
<evidence type="ECO:0000256" key="1">
    <source>
        <dbReference type="ARBA" id="ARBA00009437"/>
    </source>
</evidence>
<sequence>MHPVGEDDFFAAGHIAVRLGGVNPASFAETRFDSILRKRHVEITVASFTMVPPLLVGTDRLAVMHERLARSMARNFPIDWQPLPVPFPPMREMIQYNRTRGEDEGLQWLIRQLKASADR</sequence>
<keyword evidence="3" id="KW-0238">DNA-binding</keyword>
<protein>
    <recommendedName>
        <fullName evidence="7">LysR substrate-binding domain-containing protein</fullName>
    </recommendedName>
</protein>
<dbReference type="PANTHER" id="PTHR30118">
    <property type="entry name" value="HTH-TYPE TRANSCRIPTIONAL REGULATOR LEUO-RELATED"/>
    <property type="match status" value="1"/>
</dbReference>
<evidence type="ECO:0000313" key="6">
    <source>
        <dbReference type="Proteomes" id="UP001218362"/>
    </source>
</evidence>
<evidence type="ECO:0000313" key="5">
    <source>
        <dbReference type="EMBL" id="WEK46308.1"/>
    </source>
</evidence>
<dbReference type="AlphaFoldDB" id="A0AAJ5X657"/>
<evidence type="ECO:0000256" key="2">
    <source>
        <dbReference type="ARBA" id="ARBA00023015"/>
    </source>
</evidence>
<name>A0AAJ5X657_9SPHN</name>
<dbReference type="Gene3D" id="3.40.190.10">
    <property type="entry name" value="Periplasmic binding protein-like II"/>
    <property type="match status" value="1"/>
</dbReference>
<keyword evidence="2" id="KW-0805">Transcription regulation</keyword>
<dbReference type="InterPro" id="IPR050389">
    <property type="entry name" value="LysR-type_TF"/>
</dbReference>
<dbReference type="KEGG" id="acob:P0Y56_15035"/>
<dbReference type="GO" id="GO:0006355">
    <property type="term" value="P:regulation of DNA-templated transcription"/>
    <property type="evidence" value="ECO:0007669"/>
    <property type="project" value="TreeGrafter"/>
</dbReference>
<evidence type="ECO:0000256" key="3">
    <source>
        <dbReference type="ARBA" id="ARBA00023125"/>
    </source>
</evidence>
<dbReference type="SUPFAM" id="SSF53850">
    <property type="entry name" value="Periplasmic binding protein-like II"/>
    <property type="match status" value="1"/>
</dbReference>
<accession>A0AAJ5X657</accession>
<evidence type="ECO:0008006" key="7">
    <source>
        <dbReference type="Google" id="ProtNLM"/>
    </source>
</evidence>
<reference evidence="5" key="1">
    <citation type="submission" date="2023-03" db="EMBL/GenBank/DDBJ databases">
        <title>Andean soil-derived lignocellulolytic bacterial consortium as a source of novel taxa and putative plastic-active enzymes.</title>
        <authorList>
            <person name="Diaz-Garcia L."/>
            <person name="Chuvochina M."/>
            <person name="Feuerriegel G."/>
            <person name="Bunk B."/>
            <person name="Sproer C."/>
            <person name="Streit W.R."/>
            <person name="Rodriguez L.M."/>
            <person name="Overmann J."/>
            <person name="Jimenez D.J."/>
        </authorList>
    </citation>
    <scope>NUCLEOTIDE SEQUENCE</scope>
    <source>
        <strain evidence="5">MAG 26</strain>
    </source>
</reference>
<comment type="similarity">
    <text evidence="1">Belongs to the LysR transcriptional regulatory family.</text>
</comment>
<dbReference type="GO" id="GO:0003677">
    <property type="term" value="F:DNA binding"/>
    <property type="evidence" value="ECO:0007669"/>
    <property type="project" value="UniProtKB-KW"/>
</dbReference>
<keyword evidence="4" id="KW-0804">Transcription</keyword>
<proteinExistence type="inferred from homology"/>
<gene>
    <name evidence="5" type="ORF">P0Y56_15035</name>
</gene>
<dbReference type="EMBL" id="CP119316">
    <property type="protein sequence ID" value="WEK46308.1"/>
    <property type="molecule type" value="Genomic_DNA"/>
</dbReference>
<organism evidence="5 6">
    <name type="scientific">Candidatus Andeanibacterium colombiense</name>
    <dbReference type="NCBI Taxonomy" id="3121345"/>
    <lineage>
        <taxon>Bacteria</taxon>
        <taxon>Pseudomonadati</taxon>
        <taxon>Pseudomonadota</taxon>
        <taxon>Alphaproteobacteria</taxon>
        <taxon>Sphingomonadales</taxon>
        <taxon>Sphingomonadaceae</taxon>
        <taxon>Candidatus Andeanibacterium</taxon>
    </lineage>
</organism>
<dbReference type="Proteomes" id="UP001218362">
    <property type="component" value="Chromosome"/>
</dbReference>
<dbReference type="PANTHER" id="PTHR30118:SF6">
    <property type="entry name" value="HTH-TYPE TRANSCRIPTIONAL REGULATOR LEUO"/>
    <property type="match status" value="1"/>
</dbReference>